<organism evidence="3 4">
    <name type="scientific">Shivajiella indica</name>
    <dbReference type="NCBI Taxonomy" id="872115"/>
    <lineage>
        <taxon>Bacteria</taxon>
        <taxon>Pseudomonadati</taxon>
        <taxon>Bacteroidota</taxon>
        <taxon>Cytophagia</taxon>
        <taxon>Cytophagales</taxon>
        <taxon>Cyclobacteriaceae</taxon>
        <taxon>Shivajiella</taxon>
    </lineage>
</organism>
<feature type="domain" description="Glycosyl transferase family 1" evidence="2">
    <location>
        <begin position="184"/>
        <end position="351"/>
    </location>
</feature>
<gene>
    <name evidence="3" type="ORF">ACFSKV_19195</name>
</gene>
<dbReference type="Gene3D" id="3.40.50.2000">
    <property type="entry name" value="Glycogen Phosphorylase B"/>
    <property type="match status" value="1"/>
</dbReference>
<keyword evidence="1" id="KW-0808">Transferase</keyword>
<name>A0ABW5BFQ1_9BACT</name>
<dbReference type="InterPro" id="IPR001296">
    <property type="entry name" value="Glyco_trans_1"/>
</dbReference>
<dbReference type="EMBL" id="JBHUIV010000034">
    <property type="protein sequence ID" value="MFD2203710.1"/>
    <property type="molecule type" value="Genomic_DNA"/>
</dbReference>
<evidence type="ECO:0000256" key="1">
    <source>
        <dbReference type="ARBA" id="ARBA00022679"/>
    </source>
</evidence>
<dbReference type="SUPFAM" id="SSF53756">
    <property type="entry name" value="UDP-Glycosyltransferase/glycogen phosphorylase"/>
    <property type="match status" value="1"/>
</dbReference>
<dbReference type="PANTHER" id="PTHR46401">
    <property type="entry name" value="GLYCOSYLTRANSFERASE WBBK-RELATED"/>
    <property type="match status" value="1"/>
</dbReference>
<evidence type="ECO:0000313" key="3">
    <source>
        <dbReference type="EMBL" id="MFD2203710.1"/>
    </source>
</evidence>
<protein>
    <submittedName>
        <fullName evidence="3">Glycosyltransferase family 4 protein</fullName>
    </submittedName>
</protein>
<keyword evidence="4" id="KW-1185">Reference proteome</keyword>
<evidence type="ECO:0000313" key="4">
    <source>
        <dbReference type="Proteomes" id="UP001597414"/>
    </source>
</evidence>
<dbReference type="RefSeq" id="WP_380806584.1">
    <property type="nucleotide sequence ID" value="NZ_JBHUIV010000034.1"/>
</dbReference>
<proteinExistence type="predicted"/>
<dbReference type="CDD" id="cd03809">
    <property type="entry name" value="GT4_MtfB-like"/>
    <property type="match status" value="1"/>
</dbReference>
<evidence type="ECO:0000259" key="2">
    <source>
        <dbReference type="Pfam" id="PF00534"/>
    </source>
</evidence>
<reference evidence="4" key="1">
    <citation type="journal article" date="2019" name="Int. J. Syst. Evol. Microbiol.">
        <title>The Global Catalogue of Microorganisms (GCM) 10K type strain sequencing project: providing services to taxonomists for standard genome sequencing and annotation.</title>
        <authorList>
            <consortium name="The Broad Institute Genomics Platform"/>
            <consortium name="The Broad Institute Genome Sequencing Center for Infectious Disease"/>
            <person name="Wu L."/>
            <person name="Ma J."/>
        </authorList>
    </citation>
    <scope>NUCLEOTIDE SEQUENCE [LARGE SCALE GENOMIC DNA]</scope>
    <source>
        <strain evidence="4">KCTC 19812</strain>
    </source>
</reference>
<accession>A0ABW5BFQ1</accession>
<comment type="caution">
    <text evidence="3">The sequence shown here is derived from an EMBL/GenBank/DDBJ whole genome shotgun (WGS) entry which is preliminary data.</text>
</comment>
<dbReference type="PANTHER" id="PTHR46401:SF2">
    <property type="entry name" value="GLYCOSYLTRANSFERASE WBBK-RELATED"/>
    <property type="match status" value="1"/>
</dbReference>
<dbReference type="Pfam" id="PF00534">
    <property type="entry name" value="Glycos_transf_1"/>
    <property type="match status" value="1"/>
</dbReference>
<sequence>MRKPKILIDIFYLHVAQTGIKTYIQTLCEEIRKQQNSEFEFILSPDFEKINTSRFFKGKTSLLKNLLFQAFYFFRKQLWLPLLSYKHGADMILSPDIMSPSWGKGHKVSVIHDTFFWDNPEHYQGLWLKYYLFFLKKGLKKNASVVTITEFSKKKLLKLPIFQKLRIDVAYPSSGLHLPEGKPKRLENKEKYFLHVGVMEKRKNLGLLIKAFGKLIKEKGFEDFRLYLVGQRGPREALDDFDQLQNLVEGLQLQGKVIFPGYVSQDQLKIYFQNALAYVFPSANEGFGLPVLEAFSFGLPVIISNQGALQEVAGEAALVLEKNEPDSLKQAMKKLAEDGTLREELAQKGINRLKEFTTEKFFLSLKDIFKSLLDE</sequence>
<dbReference type="Proteomes" id="UP001597414">
    <property type="component" value="Unassembled WGS sequence"/>
</dbReference>